<dbReference type="KEGG" id="mnt:21402320"/>
<dbReference type="SUPFAM" id="SSF47459">
    <property type="entry name" value="HLH, helix-loop-helix DNA-binding domain"/>
    <property type="match status" value="1"/>
</dbReference>
<evidence type="ECO:0000256" key="5">
    <source>
        <dbReference type="ARBA" id="ARBA00023242"/>
    </source>
</evidence>
<dbReference type="InterPro" id="IPR036638">
    <property type="entry name" value="HLH_DNA-bd_sf"/>
</dbReference>
<dbReference type="GO" id="GO:0090575">
    <property type="term" value="C:RNA polymerase II transcription regulator complex"/>
    <property type="evidence" value="ECO:0007669"/>
    <property type="project" value="TreeGrafter"/>
</dbReference>
<dbReference type="STRING" id="981085.W9RZT5"/>
<evidence type="ECO:0000256" key="4">
    <source>
        <dbReference type="ARBA" id="ARBA00023163"/>
    </source>
</evidence>
<dbReference type="SMART" id="SM00353">
    <property type="entry name" value="HLH"/>
    <property type="match status" value="1"/>
</dbReference>
<dbReference type="Proteomes" id="UP000030645">
    <property type="component" value="Unassembled WGS sequence"/>
</dbReference>
<dbReference type="FunFam" id="4.10.280.10:FF:000074">
    <property type="entry name" value="Transcription factor ORG2"/>
    <property type="match status" value="1"/>
</dbReference>
<dbReference type="PROSITE" id="PS50888">
    <property type="entry name" value="BHLH"/>
    <property type="match status" value="1"/>
</dbReference>
<name>W9RZT5_9ROSA</name>
<evidence type="ECO:0000256" key="2">
    <source>
        <dbReference type="ARBA" id="ARBA00023015"/>
    </source>
</evidence>
<protein>
    <submittedName>
        <fullName evidence="7">Transcription factor ORG2</fullName>
    </submittedName>
</protein>
<dbReference type="eggNOG" id="ENOG502RXMR">
    <property type="taxonomic scope" value="Eukaryota"/>
</dbReference>
<dbReference type="CDD" id="cd18914">
    <property type="entry name" value="bHLH_AtORG2_like"/>
    <property type="match status" value="1"/>
</dbReference>
<dbReference type="PANTHER" id="PTHR13935:SF148">
    <property type="entry name" value="BHLH DOMAIN-CONTAINING PROTEIN"/>
    <property type="match status" value="1"/>
</dbReference>
<keyword evidence="2" id="KW-0805">Transcription regulation</keyword>
<feature type="domain" description="BHLH" evidence="6">
    <location>
        <begin position="64"/>
        <end position="116"/>
    </location>
</feature>
<evidence type="ECO:0000256" key="1">
    <source>
        <dbReference type="ARBA" id="ARBA00004123"/>
    </source>
</evidence>
<gene>
    <name evidence="7" type="ORF">L484_019375</name>
</gene>
<dbReference type="EMBL" id="KE345879">
    <property type="protein sequence ID" value="EXC19629.1"/>
    <property type="molecule type" value="Genomic_DNA"/>
</dbReference>
<organism evidence="7 8">
    <name type="scientific">Morus notabilis</name>
    <dbReference type="NCBI Taxonomy" id="981085"/>
    <lineage>
        <taxon>Eukaryota</taxon>
        <taxon>Viridiplantae</taxon>
        <taxon>Streptophyta</taxon>
        <taxon>Embryophyta</taxon>
        <taxon>Tracheophyta</taxon>
        <taxon>Spermatophyta</taxon>
        <taxon>Magnoliopsida</taxon>
        <taxon>eudicotyledons</taxon>
        <taxon>Gunneridae</taxon>
        <taxon>Pentapetalae</taxon>
        <taxon>rosids</taxon>
        <taxon>fabids</taxon>
        <taxon>Rosales</taxon>
        <taxon>Moraceae</taxon>
        <taxon>Moreae</taxon>
        <taxon>Morus</taxon>
    </lineage>
</organism>
<sequence>MLALYASSPSAIGIMALEEFDQNHLCGATNNYADIPSLLQQEEVAELDQSPPSAAITDTDPAIIKKLSHNASERDRRKKINGLYSTLRSLLPAADQMKKQSYPASVSRTLKYIPELENQVQALIQKKEELLSNISRKVDLIYHERQKKSSAWRSLSAVSAARLNDREVVLQISTFKDQETPLSHILLDLEEDGFSLLNATSHESFGGRVFCSVHLQVERTYIKHYNFSNNFLSTY</sequence>
<dbReference type="AlphaFoldDB" id="W9RZT5"/>
<dbReference type="GO" id="GO:0000977">
    <property type="term" value="F:RNA polymerase II transcription regulatory region sequence-specific DNA binding"/>
    <property type="evidence" value="ECO:0007669"/>
    <property type="project" value="TreeGrafter"/>
</dbReference>
<keyword evidence="8" id="KW-1185">Reference proteome</keyword>
<dbReference type="GO" id="GO:0000981">
    <property type="term" value="F:DNA-binding transcription factor activity, RNA polymerase II-specific"/>
    <property type="evidence" value="ECO:0007669"/>
    <property type="project" value="TreeGrafter"/>
</dbReference>
<comment type="subcellular location">
    <subcellularLocation>
        <location evidence="1">Nucleus</location>
    </subcellularLocation>
</comment>
<dbReference type="GO" id="GO:0010106">
    <property type="term" value="P:cellular response to iron ion starvation"/>
    <property type="evidence" value="ECO:0007669"/>
    <property type="project" value="UniProtKB-ARBA"/>
</dbReference>
<accession>W9RZT5</accession>
<dbReference type="GO" id="GO:0046983">
    <property type="term" value="F:protein dimerization activity"/>
    <property type="evidence" value="ECO:0007669"/>
    <property type="project" value="InterPro"/>
</dbReference>
<evidence type="ECO:0000313" key="8">
    <source>
        <dbReference type="Proteomes" id="UP000030645"/>
    </source>
</evidence>
<evidence type="ECO:0000259" key="6">
    <source>
        <dbReference type="PROSITE" id="PS50888"/>
    </source>
</evidence>
<dbReference type="Gene3D" id="4.10.280.10">
    <property type="entry name" value="Helix-loop-helix DNA-binding domain"/>
    <property type="match status" value="1"/>
</dbReference>
<keyword evidence="3" id="KW-0238">DNA-binding</keyword>
<dbReference type="Pfam" id="PF00010">
    <property type="entry name" value="HLH"/>
    <property type="match status" value="1"/>
</dbReference>
<keyword evidence="5" id="KW-0539">Nucleus</keyword>
<dbReference type="InterPro" id="IPR015660">
    <property type="entry name" value="MASH1/Ascl1a-like"/>
</dbReference>
<proteinExistence type="predicted"/>
<dbReference type="PANTHER" id="PTHR13935">
    <property type="entry name" value="ACHAETE-SCUTE TRANSCRIPTION FACTOR-RELATED"/>
    <property type="match status" value="1"/>
</dbReference>
<reference evidence="8" key="1">
    <citation type="submission" date="2013-01" db="EMBL/GenBank/DDBJ databases">
        <title>Draft Genome Sequence of a Mulberry Tree, Morus notabilis C.K. Schneid.</title>
        <authorList>
            <person name="He N."/>
            <person name="Zhao S."/>
        </authorList>
    </citation>
    <scope>NUCLEOTIDE SEQUENCE</scope>
</reference>
<evidence type="ECO:0000313" key="7">
    <source>
        <dbReference type="EMBL" id="EXC19629.1"/>
    </source>
</evidence>
<keyword evidence="4" id="KW-0804">Transcription</keyword>
<dbReference type="InterPro" id="IPR011598">
    <property type="entry name" value="bHLH_dom"/>
</dbReference>
<evidence type="ECO:0000256" key="3">
    <source>
        <dbReference type="ARBA" id="ARBA00023125"/>
    </source>
</evidence>
<dbReference type="OrthoDB" id="6106870at2759"/>